<dbReference type="EMBL" id="CP106753">
    <property type="protein sequence ID" value="UXY15488.1"/>
    <property type="molecule type" value="Genomic_DNA"/>
</dbReference>
<feature type="chain" id="PRO_5045150470" evidence="1">
    <location>
        <begin position="22"/>
        <end position="360"/>
    </location>
</feature>
<accession>A0ABY6DP78</accession>
<gene>
    <name evidence="3" type="ORF">N8I74_00280</name>
</gene>
<sequence>MLFRTLAAGLATLLLSAPLLADALPKVIRIGVSTAGVGNPPRVSTGWTSVAQVNRYVENEFARDGVKVQWIFFKGQGPAVNEAISNNQLDFTTLGDLPAIIGRAVGLDTRVVLAGSTRSDVYVAATPQSGITGIKGLRGKRIAFHKGTATQLAANRILAAHGLTERDVKVVNMEPATYKAAFLAGDVDAIFSTLDLVRLADAGKARIIYTTRQHPAATAQGFVLVNQKFAQAHPQATQRVVNALVRAAHWAGEPAHRDAVFRLWGSAGGISEAIYRREYANIPLAHRLSPRIDGFVLARTSQSVADAYKYKLIRKPFDVRAWVDTRYLDTALKTLQYTEAWPRFDAAGRPVAAGRLQPAS</sequence>
<evidence type="ECO:0000259" key="2">
    <source>
        <dbReference type="Pfam" id="PF09084"/>
    </source>
</evidence>
<keyword evidence="1" id="KW-0732">Signal</keyword>
<organism evidence="3 4">
    <name type="scientific">Chitiniphilus purpureus</name>
    <dbReference type="NCBI Taxonomy" id="2981137"/>
    <lineage>
        <taxon>Bacteria</taxon>
        <taxon>Pseudomonadati</taxon>
        <taxon>Pseudomonadota</taxon>
        <taxon>Betaproteobacteria</taxon>
        <taxon>Neisseriales</taxon>
        <taxon>Chitinibacteraceae</taxon>
        <taxon>Chitiniphilus</taxon>
    </lineage>
</organism>
<feature type="domain" description="SsuA/THI5-like" evidence="2">
    <location>
        <begin position="61"/>
        <end position="251"/>
    </location>
</feature>
<feature type="signal peptide" evidence="1">
    <location>
        <begin position="1"/>
        <end position="21"/>
    </location>
</feature>
<dbReference type="RefSeq" id="WP_263124899.1">
    <property type="nucleotide sequence ID" value="NZ_CP106753.1"/>
</dbReference>
<dbReference type="SUPFAM" id="SSF53850">
    <property type="entry name" value="Periplasmic binding protein-like II"/>
    <property type="match status" value="1"/>
</dbReference>
<dbReference type="PANTHER" id="PTHR30024:SF21">
    <property type="entry name" value="ABC TRANSPORTER SUBSTRATE-BINDING PROTEIN"/>
    <property type="match status" value="1"/>
</dbReference>
<dbReference type="PANTHER" id="PTHR30024">
    <property type="entry name" value="ALIPHATIC SULFONATES-BINDING PROTEIN-RELATED"/>
    <property type="match status" value="1"/>
</dbReference>
<proteinExistence type="predicted"/>
<dbReference type="InterPro" id="IPR015168">
    <property type="entry name" value="SsuA/THI5"/>
</dbReference>
<evidence type="ECO:0000313" key="3">
    <source>
        <dbReference type="EMBL" id="UXY15488.1"/>
    </source>
</evidence>
<dbReference type="Gene3D" id="3.40.190.10">
    <property type="entry name" value="Periplasmic binding protein-like II"/>
    <property type="match status" value="2"/>
</dbReference>
<name>A0ABY6DP78_9NEIS</name>
<dbReference type="Proteomes" id="UP001061302">
    <property type="component" value="Chromosome"/>
</dbReference>
<evidence type="ECO:0000256" key="1">
    <source>
        <dbReference type="SAM" id="SignalP"/>
    </source>
</evidence>
<protein>
    <submittedName>
        <fullName evidence="3">ABC transporter substrate-binding protein</fullName>
    </submittedName>
</protein>
<reference evidence="3" key="1">
    <citation type="submission" date="2022-10" db="EMBL/GenBank/DDBJ databases">
        <title>Chitiniphilus purpureus sp. nov., a novel chitin-degrading bacterium isolated from crawfish pond sediment.</title>
        <authorList>
            <person name="Li K."/>
        </authorList>
    </citation>
    <scope>NUCLEOTIDE SEQUENCE</scope>
    <source>
        <strain evidence="3">CD1</strain>
    </source>
</reference>
<keyword evidence="4" id="KW-1185">Reference proteome</keyword>
<evidence type="ECO:0000313" key="4">
    <source>
        <dbReference type="Proteomes" id="UP001061302"/>
    </source>
</evidence>
<dbReference type="Pfam" id="PF09084">
    <property type="entry name" value="NMT1"/>
    <property type="match status" value="1"/>
</dbReference>